<proteinExistence type="predicted"/>
<evidence type="ECO:0000313" key="3">
    <source>
        <dbReference type="EMBL" id="MDM7860971.1"/>
    </source>
</evidence>
<accession>A0ABT7SXS0</accession>
<reference evidence="3 4" key="1">
    <citation type="submission" date="2023-06" db="EMBL/GenBank/DDBJ databases">
        <title>Alteromonas sp. ASW11-36 isolated from intertidal sand.</title>
        <authorList>
            <person name="Li Y."/>
        </authorList>
    </citation>
    <scope>NUCLEOTIDE SEQUENCE [LARGE SCALE GENOMIC DNA]</scope>
    <source>
        <strain evidence="3 4">ASW11-36</strain>
    </source>
</reference>
<protein>
    <submittedName>
        <fullName evidence="3">XdhC family protein</fullName>
    </submittedName>
</protein>
<evidence type="ECO:0000259" key="2">
    <source>
        <dbReference type="Pfam" id="PF13478"/>
    </source>
</evidence>
<dbReference type="InterPro" id="IPR027051">
    <property type="entry name" value="XdhC_Rossmann_dom"/>
</dbReference>
<evidence type="ECO:0000313" key="4">
    <source>
        <dbReference type="Proteomes" id="UP001234343"/>
    </source>
</evidence>
<dbReference type="Pfam" id="PF02625">
    <property type="entry name" value="XdhC_CoxI"/>
    <property type="match status" value="1"/>
</dbReference>
<feature type="domain" description="XdhC- CoxI" evidence="1">
    <location>
        <begin position="20"/>
        <end position="81"/>
    </location>
</feature>
<gene>
    <name evidence="3" type="ORF">QTP81_10215</name>
</gene>
<dbReference type="InterPro" id="IPR052698">
    <property type="entry name" value="MoCofactor_Util/Proc"/>
</dbReference>
<dbReference type="Proteomes" id="UP001234343">
    <property type="component" value="Unassembled WGS sequence"/>
</dbReference>
<dbReference type="Gene3D" id="3.40.50.720">
    <property type="entry name" value="NAD(P)-binding Rossmann-like Domain"/>
    <property type="match status" value="1"/>
</dbReference>
<evidence type="ECO:0000259" key="1">
    <source>
        <dbReference type="Pfam" id="PF02625"/>
    </source>
</evidence>
<dbReference type="Pfam" id="PF13478">
    <property type="entry name" value="XdhC_C"/>
    <property type="match status" value="1"/>
</dbReference>
<name>A0ABT7SXS0_9ALTE</name>
<keyword evidence="4" id="KW-1185">Reference proteome</keyword>
<dbReference type="PANTHER" id="PTHR30388:SF4">
    <property type="entry name" value="MOLYBDENUM COFACTOR INSERTION CHAPERONE PAOD"/>
    <property type="match status" value="1"/>
</dbReference>
<dbReference type="InterPro" id="IPR003777">
    <property type="entry name" value="XdhC_CoxI"/>
</dbReference>
<dbReference type="PANTHER" id="PTHR30388">
    <property type="entry name" value="ALDEHYDE OXIDOREDUCTASE MOLYBDENUM COFACTOR ASSEMBLY PROTEIN"/>
    <property type="match status" value="1"/>
</dbReference>
<dbReference type="RefSeq" id="WP_289365261.1">
    <property type="nucleotide sequence ID" value="NZ_JAUCBP010000007.1"/>
</dbReference>
<comment type="caution">
    <text evidence="3">The sequence shown here is derived from an EMBL/GenBank/DDBJ whole genome shotgun (WGS) entry which is preliminary data.</text>
</comment>
<feature type="domain" description="XdhC Rossmann" evidence="2">
    <location>
        <begin position="165"/>
        <end position="308"/>
    </location>
</feature>
<sequence>MNNQLETLLRIWHAERDTLNWVLVTVIGTEGSSYRRPGAMMLFNDSGEQFGLVSGGCLESDVLKHARQCWQLGTSKRITYDMREEGDLAWNLGIGCGGKVDLLLQPVNADNDYLQLDLVYRALEQDQSGFFAQPINDEQPQGVWSDTELQQPDWLSFAIKPAPTVLVLGGGVDAVPVVSMGHQLGWKMWVNDPRPRYARRSDFVNAQRGSNLAPLALADHEHLAKVSAVIVMHHSVELDAQALQLTLLPTAAHIGYIGLLGPGHRTERVLDNAGIGLAALQGRLANPIGLRLGGDLPESLALAMLAEIHAWLNQQDGQSISQILGTT</sequence>
<organism evidence="3 4">
    <name type="scientific">Alteromonas arenosi</name>
    <dbReference type="NCBI Taxonomy" id="3055817"/>
    <lineage>
        <taxon>Bacteria</taxon>
        <taxon>Pseudomonadati</taxon>
        <taxon>Pseudomonadota</taxon>
        <taxon>Gammaproteobacteria</taxon>
        <taxon>Alteromonadales</taxon>
        <taxon>Alteromonadaceae</taxon>
        <taxon>Alteromonas/Salinimonas group</taxon>
        <taxon>Alteromonas</taxon>
    </lineage>
</organism>
<dbReference type="EMBL" id="JAUCBP010000007">
    <property type="protein sequence ID" value="MDM7860971.1"/>
    <property type="molecule type" value="Genomic_DNA"/>
</dbReference>